<evidence type="ECO:0000313" key="1">
    <source>
        <dbReference type="EMBL" id="KAJ7083412.1"/>
    </source>
</evidence>
<proteinExistence type="predicted"/>
<evidence type="ECO:0000313" key="2">
    <source>
        <dbReference type="Proteomes" id="UP001222325"/>
    </source>
</evidence>
<keyword evidence="2" id="KW-1185">Reference proteome</keyword>
<dbReference type="EMBL" id="JARJCN010000041">
    <property type="protein sequence ID" value="KAJ7083412.1"/>
    <property type="molecule type" value="Genomic_DNA"/>
</dbReference>
<name>A0AAD6TZ94_9AGAR</name>
<organism evidence="1 2">
    <name type="scientific">Mycena belliarum</name>
    <dbReference type="NCBI Taxonomy" id="1033014"/>
    <lineage>
        <taxon>Eukaryota</taxon>
        <taxon>Fungi</taxon>
        <taxon>Dikarya</taxon>
        <taxon>Basidiomycota</taxon>
        <taxon>Agaricomycotina</taxon>
        <taxon>Agaricomycetes</taxon>
        <taxon>Agaricomycetidae</taxon>
        <taxon>Agaricales</taxon>
        <taxon>Marasmiineae</taxon>
        <taxon>Mycenaceae</taxon>
        <taxon>Mycena</taxon>
    </lineage>
</organism>
<dbReference type="Proteomes" id="UP001222325">
    <property type="component" value="Unassembled WGS sequence"/>
</dbReference>
<protein>
    <submittedName>
        <fullName evidence="1">Uncharacterized protein</fullName>
    </submittedName>
</protein>
<reference evidence="1" key="1">
    <citation type="submission" date="2023-03" db="EMBL/GenBank/DDBJ databases">
        <title>Massive genome expansion in bonnet fungi (Mycena s.s.) driven by repeated elements and novel gene families across ecological guilds.</title>
        <authorList>
            <consortium name="Lawrence Berkeley National Laboratory"/>
            <person name="Harder C.B."/>
            <person name="Miyauchi S."/>
            <person name="Viragh M."/>
            <person name="Kuo A."/>
            <person name="Thoen E."/>
            <person name="Andreopoulos B."/>
            <person name="Lu D."/>
            <person name="Skrede I."/>
            <person name="Drula E."/>
            <person name="Henrissat B."/>
            <person name="Morin E."/>
            <person name="Kohler A."/>
            <person name="Barry K."/>
            <person name="LaButti K."/>
            <person name="Morin E."/>
            <person name="Salamov A."/>
            <person name="Lipzen A."/>
            <person name="Mereny Z."/>
            <person name="Hegedus B."/>
            <person name="Baldrian P."/>
            <person name="Stursova M."/>
            <person name="Weitz H."/>
            <person name="Taylor A."/>
            <person name="Grigoriev I.V."/>
            <person name="Nagy L.G."/>
            <person name="Martin F."/>
            <person name="Kauserud H."/>
        </authorList>
    </citation>
    <scope>NUCLEOTIDE SEQUENCE</scope>
    <source>
        <strain evidence="1">CBHHK173m</strain>
    </source>
</reference>
<dbReference type="AlphaFoldDB" id="A0AAD6TZ94"/>
<sequence>MNTLVRTYRCVCTSRWHAVSRLREIRNQHSGISRLGIGIVAQPPRLSFRRVANSLFPLPPRPCFIFHWLLTLLSVCYRGGFAPAPRLSVPPRGPLRALRAGTPLPARAVSRAARQSTTSEARAQNVVASVSKRLPPKAGARLFPTLRNRLLVVTAFLSCVSEQLTQSLPYPQPNLVLAGFSTHDWPLVLFGMNTLVRNLRCVCGGCFK</sequence>
<accession>A0AAD6TZ94</accession>
<comment type="caution">
    <text evidence="1">The sequence shown here is derived from an EMBL/GenBank/DDBJ whole genome shotgun (WGS) entry which is preliminary data.</text>
</comment>
<gene>
    <name evidence="1" type="ORF">B0H15DRAFT_425795</name>
</gene>